<dbReference type="InterPro" id="IPR045173">
    <property type="entry name" value="Cdt1"/>
</dbReference>
<accession>A0A6I9YSD7</accession>
<dbReference type="AlphaFoldDB" id="A0A6I9YSD7"/>
<dbReference type="Pfam" id="PF08839">
    <property type="entry name" value="CDT1"/>
    <property type="match status" value="1"/>
</dbReference>
<name>A0A6I9YSD7_9SAUR</name>
<feature type="region of interest" description="Disordered" evidence="1">
    <location>
        <begin position="1"/>
        <end position="33"/>
    </location>
</feature>
<feature type="compositionally biased region" description="Basic and acidic residues" evidence="1">
    <location>
        <begin position="119"/>
        <end position="128"/>
    </location>
</feature>
<dbReference type="GO" id="GO:0030174">
    <property type="term" value="P:regulation of DNA-templated DNA replication initiation"/>
    <property type="evidence" value="ECO:0007669"/>
    <property type="project" value="InterPro"/>
</dbReference>
<dbReference type="GO" id="GO:0070182">
    <property type="term" value="F:DNA polymerase binding"/>
    <property type="evidence" value="ECO:0007669"/>
    <property type="project" value="TreeGrafter"/>
</dbReference>
<feature type="region of interest" description="Disordered" evidence="1">
    <location>
        <begin position="115"/>
        <end position="136"/>
    </location>
</feature>
<dbReference type="PANTHER" id="PTHR28637:SF1">
    <property type="entry name" value="DNA REPLICATION FACTOR CDT1"/>
    <property type="match status" value="1"/>
</dbReference>
<sequence>MAEEEEEGAPAGSACPTVSTAALGSPSPSSLDKEAKELVNEMLSPGLKLGGTSVPVASLEEKDAPQKQLLELRGRLGKIHSLVQKIKGGAADLESSGDLKSRLKRARLLESQIRQRKLSPKEERKEPESTAETSEKVPAYQRFHTLAEDVPPSLLLPYKYKVLAEMFRSTDTLVAMMFNRLEAVTFAKVKKGVQEMTRKRFEERHLGQIKA</sequence>
<proteinExistence type="predicted"/>
<feature type="compositionally biased region" description="Polar residues" evidence="1">
    <location>
        <begin position="16"/>
        <end position="30"/>
    </location>
</feature>
<dbReference type="PANTHER" id="PTHR28637">
    <property type="entry name" value="DNA REPLICATION FACTOR CDT1"/>
    <property type="match status" value="1"/>
</dbReference>
<evidence type="ECO:0000313" key="4">
    <source>
        <dbReference type="RefSeq" id="XP_013927056.1"/>
    </source>
</evidence>
<dbReference type="KEGG" id="tsr:106553139"/>
<organism evidence="3 4">
    <name type="scientific">Thamnophis sirtalis</name>
    <dbReference type="NCBI Taxonomy" id="35019"/>
    <lineage>
        <taxon>Eukaryota</taxon>
        <taxon>Metazoa</taxon>
        <taxon>Chordata</taxon>
        <taxon>Craniata</taxon>
        <taxon>Vertebrata</taxon>
        <taxon>Euteleostomi</taxon>
        <taxon>Lepidosauria</taxon>
        <taxon>Squamata</taxon>
        <taxon>Bifurcata</taxon>
        <taxon>Unidentata</taxon>
        <taxon>Episquamata</taxon>
        <taxon>Toxicofera</taxon>
        <taxon>Serpentes</taxon>
        <taxon>Colubroidea</taxon>
        <taxon>Colubridae</taxon>
        <taxon>Natricinae</taxon>
        <taxon>Thamnophis</taxon>
    </lineage>
</organism>
<dbReference type="InterPro" id="IPR036390">
    <property type="entry name" value="WH_DNA-bd_sf"/>
</dbReference>
<dbReference type="GeneID" id="106553139"/>
<dbReference type="SUPFAM" id="SSF46785">
    <property type="entry name" value="Winged helix' DNA-binding domain"/>
    <property type="match status" value="1"/>
</dbReference>
<dbReference type="GO" id="GO:0000278">
    <property type="term" value="P:mitotic cell cycle"/>
    <property type="evidence" value="ECO:0007669"/>
    <property type="project" value="TreeGrafter"/>
</dbReference>
<feature type="non-terminal residue" evidence="4">
    <location>
        <position position="211"/>
    </location>
</feature>
<dbReference type="GO" id="GO:0000076">
    <property type="term" value="P:DNA replication checkpoint signaling"/>
    <property type="evidence" value="ECO:0007669"/>
    <property type="project" value="TreeGrafter"/>
</dbReference>
<protein>
    <submittedName>
        <fullName evidence="4">DNA replication factor Cdt1</fullName>
    </submittedName>
</protein>
<evidence type="ECO:0000259" key="2">
    <source>
        <dbReference type="Pfam" id="PF08839"/>
    </source>
</evidence>
<dbReference type="GO" id="GO:0005634">
    <property type="term" value="C:nucleus"/>
    <property type="evidence" value="ECO:0007669"/>
    <property type="project" value="TreeGrafter"/>
</dbReference>
<dbReference type="GO" id="GO:0071163">
    <property type="term" value="P:DNA replication preinitiation complex assembly"/>
    <property type="evidence" value="ECO:0007669"/>
    <property type="project" value="InterPro"/>
</dbReference>
<dbReference type="RefSeq" id="XP_013927056.1">
    <property type="nucleotide sequence ID" value="XM_014071581.1"/>
</dbReference>
<keyword evidence="3" id="KW-1185">Reference proteome</keyword>
<feature type="domain" description="CDT1 Geminin-binding" evidence="2">
    <location>
        <begin position="156"/>
        <end position="211"/>
    </location>
</feature>
<reference evidence="4" key="1">
    <citation type="submission" date="2025-08" db="UniProtKB">
        <authorList>
            <consortium name="RefSeq"/>
        </authorList>
    </citation>
    <scope>IDENTIFICATION</scope>
</reference>
<dbReference type="Proteomes" id="UP000504617">
    <property type="component" value="Unplaced"/>
</dbReference>
<dbReference type="OrthoDB" id="341730at2759"/>
<dbReference type="CTD" id="81620"/>
<evidence type="ECO:0000256" key="1">
    <source>
        <dbReference type="SAM" id="MobiDB-lite"/>
    </source>
</evidence>
<evidence type="ECO:0000313" key="3">
    <source>
        <dbReference type="Proteomes" id="UP000504617"/>
    </source>
</evidence>
<gene>
    <name evidence="4" type="primary">CDT1</name>
</gene>
<dbReference type="InterPro" id="IPR014939">
    <property type="entry name" value="CDT1_Gemini-bd-like"/>
</dbReference>
<dbReference type="GO" id="GO:0003677">
    <property type="term" value="F:DNA binding"/>
    <property type="evidence" value="ECO:0007669"/>
    <property type="project" value="InterPro"/>
</dbReference>